<dbReference type="PANTHER" id="PTHR30065:SF1">
    <property type="entry name" value="SURFACE PRESENTATION OF ANTIGENS PROTEIN SPAR"/>
    <property type="match status" value="1"/>
</dbReference>
<comment type="similarity">
    <text evidence="2">Belongs to the FliR/MopE/SpaR family.</text>
</comment>
<keyword evidence="9" id="KW-1185">Reference proteome</keyword>
<dbReference type="GO" id="GO:0006605">
    <property type="term" value="P:protein targeting"/>
    <property type="evidence" value="ECO:0007669"/>
    <property type="project" value="InterPro"/>
</dbReference>
<evidence type="ECO:0000313" key="8">
    <source>
        <dbReference type="EMBL" id="MYZ46957.1"/>
    </source>
</evidence>
<keyword evidence="8" id="KW-0282">Flagellum</keyword>
<dbReference type="GO" id="GO:0005886">
    <property type="term" value="C:plasma membrane"/>
    <property type="evidence" value="ECO:0007669"/>
    <property type="project" value="UniProtKB-SubCell"/>
</dbReference>
<feature type="transmembrane region" description="Helical" evidence="7">
    <location>
        <begin position="67"/>
        <end position="86"/>
    </location>
</feature>
<dbReference type="Pfam" id="PF01311">
    <property type="entry name" value="Bac_export_1"/>
    <property type="match status" value="1"/>
</dbReference>
<dbReference type="InterPro" id="IPR002010">
    <property type="entry name" value="T3SS_IM_R"/>
</dbReference>
<keyword evidence="5 7" id="KW-1133">Transmembrane helix</keyword>
<dbReference type="PANTHER" id="PTHR30065">
    <property type="entry name" value="FLAGELLAR BIOSYNTHETIC PROTEIN FLIR"/>
    <property type="match status" value="1"/>
</dbReference>
<keyword evidence="6 7" id="KW-0472">Membrane</keyword>
<feature type="transmembrane region" description="Helical" evidence="7">
    <location>
        <begin position="213"/>
        <end position="233"/>
    </location>
</feature>
<dbReference type="NCBIfam" id="NF009416">
    <property type="entry name" value="PRK12780.1"/>
    <property type="match status" value="1"/>
</dbReference>
<keyword evidence="4 7" id="KW-0812">Transmembrane</keyword>
<evidence type="ECO:0000313" key="9">
    <source>
        <dbReference type="Proteomes" id="UP000773614"/>
    </source>
</evidence>
<dbReference type="PRINTS" id="PR00953">
    <property type="entry name" value="TYPE3IMRPROT"/>
</dbReference>
<keyword evidence="8" id="KW-0966">Cell projection</keyword>
<reference evidence="8" key="1">
    <citation type="submission" date="2019-03" db="EMBL/GenBank/DDBJ databases">
        <title>Afifella sp. nov., isolated from activated sludge.</title>
        <authorList>
            <person name="Li Q."/>
            <person name="Liu Y."/>
        </authorList>
    </citation>
    <scope>NUCLEOTIDE SEQUENCE</scope>
    <source>
        <strain evidence="8">L72</strain>
    </source>
</reference>
<evidence type="ECO:0000256" key="6">
    <source>
        <dbReference type="ARBA" id="ARBA00023136"/>
    </source>
</evidence>
<dbReference type="EMBL" id="SPKJ01000008">
    <property type="protein sequence ID" value="MYZ46957.1"/>
    <property type="molecule type" value="Genomic_DNA"/>
</dbReference>
<keyword evidence="3" id="KW-1003">Cell membrane</keyword>
<feature type="transmembrane region" description="Helical" evidence="7">
    <location>
        <begin position="179"/>
        <end position="201"/>
    </location>
</feature>
<accession>A0A964WSG9</accession>
<comment type="caution">
    <text evidence="8">The sequence shown here is derived from an EMBL/GenBank/DDBJ whole genome shotgun (WGS) entry which is preliminary data.</text>
</comment>
<sequence length="251" mass="26393">MTPLGPEVVLATFLVFCRIGSCLMLMPGFSSSRIPVQVRLFLAVAVTLALAPILVPRVSGLAVDDRPVALAGTVFAEVLTGTAIGLMGRIFFIALETLAAGAAMMVGLGNMPGAPIDDAEPLPPLVSLVMLSAAVLVFATEQHWEILRGLLASYAALPVGEGFSPRFGLTGLADRLSEAFVLALRVTSPFVVYGVVVNLGVGLANRLTPQIPVYFISIPFVLLGGLFLVYATVREVLHLFLSGFAAWLLTG</sequence>
<gene>
    <name evidence="8" type="ORF">E4O86_04435</name>
</gene>
<dbReference type="RefSeq" id="WP_161139303.1">
    <property type="nucleotide sequence ID" value="NZ_SPKJ01000008.1"/>
</dbReference>
<proteinExistence type="inferred from homology"/>
<dbReference type="AlphaFoldDB" id="A0A964WSG9"/>
<dbReference type="Proteomes" id="UP000773614">
    <property type="component" value="Unassembled WGS sequence"/>
</dbReference>
<evidence type="ECO:0000256" key="5">
    <source>
        <dbReference type="ARBA" id="ARBA00022989"/>
    </source>
</evidence>
<name>A0A964WSG9_9HYPH</name>
<evidence type="ECO:0000256" key="7">
    <source>
        <dbReference type="SAM" id="Phobius"/>
    </source>
</evidence>
<organism evidence="8 9">
    <name type="scientific">Propylenella binzhouense</name>
    <dbReference type="NCBI Taxonomy" id="2555902"/>
    <lineage>
        <taxon>Bacteria</taxon>
        <taxon>Pseudomonadati</taxon>
        <taxon>Pseudomonadota</taxon>
        <taxon>Alphaproteobacteria</taxon>
        <taxon>Hyphomicrobiales</taxon>
        <taxon>Propylenellaceae</taxon>
        <taxon>Propylenella</taxon>
    </lineage>
</organism>
<evidence type="ECO:0000256" key="1">
    <source>
        <dbReference type="ARBA" id="ARBA00004651"/>
    </source>
</evidence>
<dbReference type="OrthoDB" id="9779817at2"/>
<protein>
    <submittedName>
        <fullName evidence="8">Flagellar biosynthesis protein FliR</fullName>
    </submittedName>
</protein>
<evidence type="ECO:0000256" key="2">
    <source>
        <dbReference type="ARBA" id="ARBA00009772"/>
    </source>
</evidence>
<comment type="subcellular location">
    <subcellularLocation>
        <location evidence="1">Cell membrane</location>
        <topology evidence="1">Multi-pass membrane protein</topology>
    </subcellularLocation>
</comment>
<evidence type="ECO:0000256" key="3">
    <source>
        <dbReference type="ARBA" id="ARBA00022475"/>
    </source>
</evidence>
<evidence type="ECO:0000256" key="4">
    <source>
        <dbReference type="ARBA" id="ARBA00022692"/>
    </source>
</evidence>
<feature type="transmembrane region" description="Helical" evidence="7">
    <location>
        <begin position="6"/>
        <end position="26"/>
    </location>
</feature>
<keyword evidence="8" id="KW-0969">Cilium</keyword>
<feature type="transmembrane region" description="Helical" evidence="7">
    <location>
        <begin position="38"/>
        <end position="55"/>
    </location>
</feature>